<evidence type="ECO:0000313" key="2">
    <source>
        <dbReference type="Proteomes" id="UP000516361"/>
    </source>
</evidence>
<accession>A0A7G1G3N0</accession>
<dbReference type="Proteomes" id="UP000516361">
    <property type="component" value="Chromosome"/>
</dbReference>
<sequence>MKKLLFGLIIFYNIVIFSQNLVLVNKFYIDSSKVDLNKYAGVIDGNIYSIEKINPLIIKSYNIYNGLTKEFLKYSKKVDISIIKYDYLKKPYYTEIFKIIDDKIYIISIGEKLYSLDTKTHEIKEFELENKEQILDYYVSLDTTKDKKDIFFISPNKNLDMILSHYNTNSGFIKNISTGFGVKKILVIKNNVFVINYDEFLKRLSISKFDMDLNKRTFINKKYDTGNCFELPIKIKQKKLYSNYIDDEVKVIKSKEYIVVMNEENFYIISTKVDENGFSKVLKIIPIKKIIDKKLSDLNNLILSSDNEYIYLFNKESYILYTIKLKL</sequence>
<dbReference type="AlphaFoldDB" id="A0A7G1G3N0"/>
<dbReference type="EMBL" id="AP018712">
    <property type="protein sequence ID" value="BBE30971.1"/>
    <property type="molecule type" value="Genomic_DNA"/>
</dbReference>
<gene>
    <name evidence="1" type="ORF">OSSY52_11120</name>
</gene>
<reference evidence="1 2" key="1">
    <citation type="submission" date="2018-06" db="EMBL/GenBank/DDBJ databases">
        <title>Genome sequencing of Oceanotoga sp. sy52.</title>
        <authorList>
            <person name="Mori K."/>
        </authorList>
    </citation>
    <scope>NUCLEOTIDE SEQUENCE [LARGE SCALE GENOMIC DNA]</scope>
    <source>
        <strain evidence="2">sy52</strain>
    </source>
</reference>
<evidence type="ECO:0000313" key="1">
    <source>
        <dbReference type="EMBL" id="BBE30971.1"/>
    </source>
</evidence>
<dbReference type="KEGG" id="ocy:OSSY52_11120"/>
<keyword evidence="2" id="KW-1185">Reference proteome</keyword>
<proteinExistence type="predicted"/>
<protein>
    <submittedName>
        <fullName evidence="1">Uncharacterized protein</fullName>
    </submittedName>
</protein>
<dbReference type="InParanoid" id="A0A7G1G3N0"/>
<organism evidence="1 2">
    <name type="scientific">Tepiditoga spiralis</name>
    <dbReference type="NCBI Taxonomy" id="2108365"/>
    <lineage>
        <taxon>Bacteria</taxon>
        <taxon>Thermotogati</taxon>
        <taxon>Thermotogota</taxon>
        <taxon>Thermotogae</taxon>
        <taxon>Petrotogales</taxon>
        <taxon>Petrotogaceae</taxon>
        <taxon>Tepiditoga</taxon>
    </lineage>
</organism>
<name>A0A7G1G3N0_9BACT</name>
<dbReference type="RefSeq" id="WP_190616031.1">
    <property type="nucleotide sequence ID" value="NZ_AP018712.1"/>
</dbReference>